<feature type="non-terminal residue" evidence="1">
    <location>
        <position position="1"/>
    </location>
</feature>
<dbReference type="SUPFAM" id="SSF64518">
    <property type="entry name" value="Phase 1 flagellin"/>
    <property type="match status" value="1"/>
</dbReference>
<feature type="non-terminal residue" evidence="1">
    <location>
        <position position="227"/>
    </location>
</feature>
<evidence type="ECO:0008006" key="2">
    <source>
        <dbReference type="Google" id="ProtNLM"/>
    </source>
</evidence>
<proteinExistence type="predicted"/>
<dbReference type="EMBL" id="BARU01041000">
    <property type="protein sequence ID" value="GAH83758.1"/>
    <property type="molecule type" value="Genomic_DNA"/>
</dbReference>
<reference evidence="1" key="1">
    <citation type="journal article" date="2014" name="Front. Microbiol.">
        <title>High frequency of phylogenetically diverse reductive dehalogenase-homologous genes in deep subseafloor sedimentary metagenomes.</title>
        <authorList>
            <person name="Kawai M."/>
            <person name="Futagami T."/>
            <person name="Toyoda A."/>
            <person name="Takaki Y."/>
            <person name="Nishi S."/>
            <person name="Hori S."/>
            <person name="Arai W."/>
            <person name="Tsubouchi T."/>
            <person name="Morono Y."/>
            <person name="Uchiyama I."/>
            <person name="Ito T."/>
            <person name="Fujiyama A."/>
            <person name="Inagaki F."/>
            <person name="Takami H."/>
        </authorList>
    </citation>
    <scope>NUCLEOTIDE SEQUENCE</scope>
    <source>
        <strain evidence="1">Expedition CK06-06</strain>
    </source>
</reference>
<sequence>RPSDDPSAGYRVLGLDSQVRSLENYMNNLSEVTDTLEFSLTVIGDMTSAFLKVKRDLTQIAGGIYGQDARERAAEEVNEILEQIVFLANSKHMNQYLFGGSDTTSAPYVVERTDGEITRVTYQGSDESLNIEVAAGVQSSAFNIGDDIFRSNDRSTPGFLGDTGAEAGTGTSSINGYVWLEITEPVAGTYRLSIDGGSSYVDVAVPPGSDNTMVTHADTGKVLYVDT</sequence>
<dbReference type="AlphaFoldDB" id="X1KP14"/>
<dbReference type="Gene3D" id="1.20.1330.10">
    <property type="entry name" value="f41 fragment of flagellin, N-terminal domain"/>
    <property type="match status" value="1"/>
</dbReference>
<comment type="caution">
    <text evidence="1">The sequence shown here is derived from an EMBL/GenBank/DDBJ whole genome shotgun (WGS) entry which is preliminary data.</text>
</comment>
<dbReference type="InterPro" id="IPR001492">
    <property type="entry name" value="Flagellin"/>
</dbReference>
<organism evidence="1">
    <name type="scientific">marine sediment metagenome</name>
    <dbReference type="NCBI Taxonomy" id="412755"/>
    <lineage>
        <taxon>unclassified sequences</taxon>
        <taxon>metagenomes</taxon>
        <taxon>ecological metagenomes</taxon>
    </lineage>
</organism>
<gene>
    <name evidence="1" type="ORF">S03H2_63299</name>
</gene>
<dbReference type="PANTHER" id="PTHR42792:SF1">
    <property type="entry name" value="FLAGELLAR HOOK-ASSOCIATED PROTEIN 3"/>
    <property type="match status" value="1"/>
</dbReference>
<dbReference type="GO" id="GO:0009288">
    <property type="term" value="C:bacterial-type flagellum"/>
    <property type="evidence" value="ECO:0007669"/>
    <property type="project" value="InterPro"/>
</dbReference>
<name>X1KP14_9ZZZZ</name>
<evidence type="ECO:0000313" key="1">
    <source>
        <dbReference type="EMBL" id="GAH83758.1"/>
    </source>
</evidence>
<protein>
    <recommendedName>
        <fullName evidence="2">Flagellin N-terminal domain-containing protein</fullName>
    </recommendedName>
</protein>
<dbReference type="GO" id="GO:0005198">
    <property type="term" value="F:structural molecule activity"/>
    <property type="evidence" value="ECO:0007669"/>
    <property type="project" value="InterPro"/>
</dbReference>
<dbReference type="PANTHER" id="PTHR42792">
    <property type="entry name" value="FLAGELLIN"/>
    <property type="match status" value="1"/>
</dbReference>
<accession>X1KP14</accession>